<comment type="caution">
    <text evidence="1">The sequence shown here is derived from an EMBL/GenBank/DDBJ whole genome shotgun (WGS) entry which is preliminary data.</text>
</comment>
<evidence type="ECO:0000313" key="2">
    <source>
        <dbReference type="Proteomes" id="UP000828941"/>
    </source>
</evidence>
<proteinExistence type="predicted"/>
<protein>
    <submittedName>
        <fullName evidence="1">Uncharacterized protein</fullName>
    </submittedName>
</protein>
<dbReference type="EMBL" id="CM039430">
    <property type="protein sequence ID" value="KAI4344089.1"/>
    <property type="molecule type" value="Genomic_DNA"/>
</dbReference>
<sequence>MRFKKGAKVEVLSKTEVPSGSWRSAEIICGNGHYYTVRYDRHQDAAGEAIVERASRKAIRPCPPALEVADNWNPGDVVEVFQNLSWKMAAVLKVLGKKGILVRLLGSSMEFKLFKSDIRVRQSWQDNKWVVVGKGSTSYESAKRDDRLTPRHNLISNAQVHMTTARTRLSVNNEYHPDKREENFLEAHLFPLKTLKRGYLSQVEAYAEPPQKFRAIQIEGWYHKARVSNPPTLLKKVDGAAFPRDVLAEEYIPASVRNRKIGISEMDIERRKQTGAVGCSYPVNVESNYANSVPCSVGSCSVTSSNSYKLCHSVSAGPLEDVDGSFSDAESVCQMGHEERNCSLPTQEELAAEIHRLELHAYRCIIEALHASGPLSWEKEALVSNLRLSLHISNDEHLLELRNLISSESSIPIR</sequence>
<name>A0ACB9P7Z2_BAUVA</name>
<evidence type="ECO:0000313" key="1">
    <source>
        <dbReference type="EMBL" id="KAI4344089.1"/>
    </source>
</evidence>
<dbReference type="Proteomes" id="UP000828941">
    <property type="component" value="Chromosome 5"/>
</dbReference>
<gene>
    <name evidence="1" type="ORF">L6164_011359</name>
</gene>
<keyword evidence="2" id="KW-1185">Reference proteome</keyword>
<organism evidence="1 2">
    <name type="scientific">Bauhinia variegata</name>
    <name type="common">Purple orchid tree</name>
    <name type="synonym">Phanera variegata</name>
    <dbReference type="NCBI Taxonomy" id="167791"/>
    <lineage>
        <taxon>Eukaryota</taxon>
        <taxon>Viridiplantae</taxon>
        <taxon>Streptophyta</taxon>
        <taxon>Embryophyta</taxon>
        <taxon>Tracheophyta</taxon>
        <taxon>Spermatophyta</taxon>
        <taxon>Magnoliopsida</taxon>
        <taxon>eudicotyledons</taxon>
        <taxon>Gunneridae</taxon>
        <taxon>Pentapetalae</taxon>
        <taxon>rosids</taxon>
        <taxon>fabids</taxon>
        <taxon>Fabales</taxon>
        <taxon>Fabaceae</taxon>
        <taxon>Cercidoideae</taxon>
        <taxon>Cercideae</taxon>
        <taxon>Bauhiniinae</taxon>
        <taxon>Bauhinia</taxon>
    </lineage>
</organism>
<reference evidence="1 2" key="1">
    <citation type="journal article" date="2022" name="DNA Res.">
        <title>Chromosomal-level genome assembly of the orchid tree Bauhinia variegata (Leguminosae; Cercidoideae) supports the allotetraploid origin hypothesis of Bauhinia.</title>
        <authorList>
            <person name="Zhong Y."/>
            <person name="Chen Y."/>
            <person name="Zheng D."/>
            <person name="Pang J."/>
            <person name="Liu Y."/>
            <person name="Luo S."/>
            <person name="Meng S."/>
            <person name="Qian L."/>
            <person name="Wei D."/>
            <person name="Dai S."/>
            <person name="Zhou R."/>
        </authorList>
    </citation>
    <scope>NUCLEOTIDE SEQUENCE [LARGE SCALE GENOMIC DNA]</scope>
    <source>
        <strain evidence="1">BV-YZ2020</strain>
    </source>
</reference>
<accession>A0ACB9P7Z2</accession>